<dbReference type="OrthoDB" id="2755366at2759"/>
<reference evidence="1 2" key="1">
    <citation type="submission" date="2016-10" db="EMBL/GenBank/DDBJ databases">
        <title>Genome sequence of the basidiomycete white-rot fungus Trametes pubescens.</title>
        <authorList>
            <person name="Makela M.R."/>
            <person name="Granchi Z."/>
            <person name="Peng M."/>
            <person name="De Vries R.P."/>
            <person name="Grigoriev I."/>
            <person name="Riley R."/>
            <person name="Hilden K."/>
        </authorList>
    </citation>
    <scope>NUCLEOTIDE SEQUENCE [LARGE SCALE GENOMIC DNA]</scope>
    <source>
        <strain evidence="1 2">FBCC735</strain>
    </source>
</reference>
<dbReference type="AlphaFoldDB" id="A0A1M2VWQ5"/>
<comment type="caution">
    <text evidence="1">The sequence shown here is derived from an EMBL/GenBank/DDBJ whole genome shotgun (WGS) entry which is preliminary data.</text>
</comment>
<protein>
    <submittedName>
        <fullName evidence="1">Uncharacterized protein</fullName>
    </submittedName>
</protein>
<accession>A0A1M2VWQ5</accession>
<gene>
    <name evidence="1" type="ORF">TRAPUB_11508</name>
</gene>
<evidence type="ECO:0000313" key="1">
    <source>
        <dbReference type="EMBL" id="OJT11940.1"/>
    </source>
</evidence>
<organism evidence="1 2">
    <name type="scientific">Trametes pubescens</name>
    <name type="common">White-rot fungus</name>
    <dbReference type="NCBI Taxonomy" id="154538"/>
    <lineage>
        <taxon>Eukaryota</taxon>
        <taxon>Fungi</taxon>
        <taxon>Dikarya</taxon>
        <taxon>Basidiomycota</taxon>
        <taxon>Agaricomycotina</taxon>
        <taxon>Agaricomycetes</taxon>
        <taxon>Polyporales</taxon>
        <taxon>Polyporaceae</taxon>
        <taxon>Trametes</taxon>
    </lineage>
</organism>
<proteinExistence type="predicted"/>
<sequence>MELAMQYHSVPLSSALEERGISAPDEPAFARDAPIGEKLSVCLWVSISSRNGHMVWLIHVPQVKGVCLRRKRTDGFTSKQHRVRSGKGKEGQPITRANLARLVALDVQRFMFNPPGFGGIPQEGTPLARSADLRGLRPNANASPAPSLQEPKEVRRQWSGSLQDILFPPQFRLRPGNWQRYSQAVRLTSRLYGVEGHLHDSDSWEARNVFGVDGRLGVLPAPDWEAKDELCKAIVYFNIEQTHADEWYLADLTERSASTLFSVLEDVYFAHEVDGSHMLYLGSPVAETGWFCAKVLAGMGVIWGMYKYVGPEAEDLECPERATSDLCEHDERVRDIGS</sequence>
<dbReference type="EMBL" id="MNAD01000552">
    <property type="protein sequence ID" value="OJT11940.1"/>
    <property type="molecule type" value="Genomic_DNA"/>
</dbReference>
<dbReference type="Proteomes" id="UP000184267">
    <property type="component" value="Unassembled WGS sequence"/>
</dbReference>
<keyword evidence="2" id="KW-1185">Reference proteome</keyword>
<name>A0A1M2VWQ5_TRAPU</name>
<evidence type="ECO:0000313" key="2">
    <source>
        <dbReference type="Proteomes" id="UP000184267"/>
    </source>
</evidence>